<sequence>MSIVNKLIELGFKEFHNHMKPDHRAFQLKVYNEEGDTKLYFVNVHLFDYNNCEFSDKVPTSLKEDLQPEWSVQFNTHSNQETFDVNWYGKEPVEALKFYKKVFDTMDCESYD</sequence>
<reference evidence="1" key="1">
    <citation type="submission" date="2024-06" db="EMBL/GenBank/DDBJ databases">
        <authorList>
            <person name="Yang R."/>
        </authorList>
    </citation>
    <scope>NUCLEOTIDE SEQUENCE</scope>
</reference>
<dbReference type="EMBL" id="PP934186">
    <property type="protein sequence ID" value="XDG30976.1"/>
    <property type="molecule type" value="Genomic_DNA"/>
</dbReference>
<organism evidence="1">
    <name type="scientific">Vibrio phage P018-4</name>
    <dbReference type="NCBI Taxonomy" id="3229728"/>
    <lineage>
        <taxon>Viruses</taxon>
        <taxon>Duplodnaviria</taxon>
        <taxon>Heunggongvirae</taxon>
        <taxon>Uroviricota</taxon>
        <taxon>Caudoviricetes</taxon>
    </lineage>
</organism>
<evidence type="ECO:0000313" key="1">
    <source>
        <dbReference type="EMBL" id="XDG30976.1"/>
    </source>
</evidence>
<protein>
    <submittedName>
        <fullName evidence="1">Uncharacterized protein</fullName>
    </submittedName>
</protein>
<accession>A0AB39AJQ3</accession>
<proteinExistence type="predicted"/>
<name>A0AB39AJQ3_9CAUD</name>